<dbReference type="AlphaFoldDB" id="A0A3Q2ZC83"/>
<dbReference type="SUPFAM" id="SSF50729">
    <property type="entry name" value="PH domain-like"/>
    <property type="match status" value="1"/>
</dbReference>
<feature type="domain" description="Ras-GAP" evidence="6">
    <location>
        <begin position="444"/>
        <end position="637"/>
    </location>
</feature>
<keyword evidence="2" id="KW-0597">Phosphoprotein</keyword>
<dbReference type="STRING" id="109280.ENSHCOP00000023788"/>
<dbReference type="PANTHER" id="PTHR10194">
    <property type="entry name" value="RAS GTPASE-ACTIVATING PROTEINS"/>
    <property type="match status" value="1"/>
</dbReference>
<sequence length="1068" mass="117411">MDRPDADDADSLAGGVGPAQRLLADGVCQLQGWMRVHEVTGPAAHRLSCGQSSYLDTGAWEKKLCVLTDSHLLLLSQDEQNTCEALEKSADGANARNLRRAVSVPSDGHLPDGPTERATILASPPRRRSIPGPSNLEKSVAVDPPYSSPFRVPGFLSKRLKGPIKWTKSPSKVERNSSMRLPVMRPAETDRSYGLSQPKEWTSRESLLNPGGALEALDLNVEDGVSVRPLHGSIVGQDFCFEVTYSGGAKCFSCSSASERDKWMENLRRSMQPNKDNRRRTEHLLRLWIIEAKDLPPKKKYFCELCLDDVLYARTTSKACRPGPFWGERFLLADLPAVRSLTVHVYRDAEQKKKKKQDKNNYVGLVNIPAAAVTGRHFVEKWYPLSTPAAAKARGGGGPSLRLNLRFQSIAVLPMEDYKEFAEYVTTSYATLCAALEPAVGVKDKEDVAAALVRILHATGTAKEFLSEAVMSEVERCGQRDVLVFRENTLATKAIEEYLRLVGQKYLHHALGEFVKALYESDENCEVDPARCAAGDLSEHQSNLKMCCELAFCKIVNSYRVFPRELKDVFASWKRRCAAAGCPADISQRLIGASLFLRFLCPAIMSPSLFQLTQEYPDERTSRTLTLITKVIQNLANFAKFGNKEDYMAFMNDFLEREWAGMTRFLSEISNRDSATGVAGYDGYVDLGREMALLHGMLADVVAQLDEATVAKLGPLPRILGDLSRRLATPDHHQQPRGSAHNISASLLSGLHAIFHDASDSVGEAVTAPGSPILPRQGLFCEGGQFASEATALTCGRSISLVDLQDPAAQGPLRARASSRASIRLAGAPPTDVQPQSAPQVRRPLAPPIKHQSSLQPLSFHNPAYQLQGAAHSPQDSSTGSSRGSQLGRITLDETGSGEGPDIAVATAHVVKVEQQQSRAGPDTEAAPTDGRHSPDGAPLSSGGATEQKARSMTPVERTAAWVLSNGRYQQDQQEDGGEGGSSDEYKREARRLKELLCASWRRLDEYRRRLAAQEVAIGGMRAHYQTRLDASEDRRRRECRDKQRQIDNVLCRWRAFAVSYTHMPGLL</sequence>
<evidence type="ECO:0000256" key="1">
    <source>
        <dbReference type="ARBA" id="ARBA00022468"/>
    </source>
</evidence>
<dbReference type="SMART" id="SM00239">
    <property type="entry name" value="C2"/>
    <property type="match status" value="1"/>
</dbReference>
<dbReference type="GO" id="GO:0005096">
    <property type="term" value="F:GTPase activator activity"/>
    <property type="evidence" value="ECO:0007669"/>
    <property type="project" value="UniProtKB-KW"/>
</dbReference>
<evidence type="ECO:0000259" key="5">
    <source>
        <dbReference type="PROSITE" id="PS50004"/>
    </source>
</evidence>
<dbReference type="PROSITE" id="PS50003">
    <property type="entry name" value="PH_DOMAIN"/>
    <property type="match status" value="1"/>
</dbReference>
<evidence type="ECO:0000313" key="8">
    <source>
        <dbReference type="Proteomes" id="UP000264820"/>
    </source>
</evidence>
<feature type="compositionally biased region" description="Polar residues" evidence="3">
    <location>
        <begin position="874"/>
        <end position="885"/>
    </location>
</feature>
<dbReference type="InterPro" id="IPR057606">
    <property type="entry name" value="SynGAP1-like_PH"/>
</dbReference>
<dbReference type="SMART" id="SM00233">
    <property type="entry name" value="PH"/>
    <property type="match status" value="1"/>
</dbReference>
<dbReference type="PROSITE" id="PS50004">
    <property type="entry name" value="C2"/>
    <property type="match status" value="1"/>
</dbReference>
<keyword evidence="1" id="KW-0343">GTPase activation</keyword>
<dbReference type="InterPro" id="IPR001936">
    <property type="entry name" value="RasGAP_dom"/>
</dbReference>
<dbReference type="Gene3D" id="1.10.506.10">
    <property type="entry name" value="GTPase Activation - p120gap, domain 1"/>
    <property type="match status" value="2"/>
</dbReference>
<dbReference type="CDD" id="cd05136">
    <property type="entry name" value="RasGAP_DAB2IP"/>
    <property type="match status" value="1"/>
</dbReference>
<dbReference type="CDD" id="cd04013">
    <property type="entry name" value="C2_SynGAP_like"/>
    <property type="match status" value="1"/>
</dbReference>
<protein>
    <submittedName>
        <fullName evidence="7">RAS protein activator like 2</fullName>
    </submittedName>
</protein>
<dbReference type="InterPro" id="IPR001849">
    <property type="entry name" value="PH_domain"/>
</dbReference>
<dbReference type="Gene3D" id="2.60.40.150">
    <property type="entry name" value="C2 domain"/>
    <property type="match status" value="1"/>
</dbReference>
<evidence type="ECO:0000259" key="4">
    <source>
        <dbReference type="PROSITE" id="PS50003"/>
    </source>
</evidence>
<dbReference type="InterPro" id="IPR035892">
    <property type="entry name" value="C2_domain_sf"/>
</dbReference>
<dbReference type="Pfam" id="PF00616">
    <property type="entry name" value="RasGAP"/>
    <property type="match status" value="2"/>
</dbReference>
<feature type="region of interest" description="Disordered" evidence="3">
    <location>
        <begin position="868"/>
        <end position="901"/>
    </location>
</feature>
<dbReference type="Pfam" id="PF25321">
    <property type="entry name" value="PH_RASGAP"/>
    <property type="match status" value="1"/>
</dbReference>
<dbReference type="SMART" id="SM00323">
    <property type="entry name" value="RasGAP"/>
    <property type="match status" value="1"/>
</dbReference>
<dbReference type="FunFam" id="1.10.506.10:FF:000001">
    <property type="entry name" value="Ras GTPase-activating protein nGAP isoform 2"/>
    <property type="match status" value="1"/>
</dbReference>
<dbReference type="InterPro" id="IPR000008">
    <property type="entry name" value="C2_dom"/>
</dbReference>
<dbReference type="Pfam" id="PF12004">
    <property type="entry name" value="DAB2P_C"/>
    <property type="match status" value="2"/>
</dbReference>
<dbReference type="SUPFAM" id="SSF49562">
    <property type="entry name" value="C2 domain (Calcium/lipid-binding domain, CaLB)"/>
    <property type="match status" value="1"/>
</dbReference>
<proteinExistence type="predicted"/>
<dbReference type="PROSITE" id="PS50018">
    <property type="entry name" value="RAS_GTPASE_ACTIV_2"/>
    <property type="match status" value="1"/>
</dbReference>
<dbReference type="Pfam" id="PF00168">
    <property type="entry name" value="C2"/>
    <property type="match status" value="1"/>
</dbReference>
<evidence type="ECO:0000256" key="2">
    <source>
        <dbReference type="ARBA" id="ARBA00022553"/>
    </source>
</evidence>
<dbReference type="InterPro" id="IPR008936">
    <property type="entry name" value="Rho_GTPase_activation_prot"/>
</dbReference>
<evidence type="ECO:0000256" key="3">
    <source>
        <dbReference type="SAM" id="MobiDB-lite"/>
    </source>
</evidence>
<name>A0A3Q2ZC83_HIPCM</name>
<dbReference type="PROSITE" id="PS00509">
    <property type="entry name" value="RAS_GTPASE_ACTIV_1"/>
    <property type="match status" value="1"/>
</dbReference>
<dbReference type="InterPro" id="IPR021887">
    <property type="entry name" value="DAB2P_C"/>
</dbReference>
<dbReference type="Ensembl" id="ENSHCOT00000026075.1">
    <property type="protein sequence ID" value="ENSHCOP00000023788.1"/>
    <property type="gene ID" value="ENSHCOG00000012661.1"/>
</dbReference>
<feature type="region of interest" description="Disordered" evidence="3">
    <location>
        <begin position="913"/>
        <end position="986"/>
    </location>
</feature>
<dbReference type="SUPFAM" id="SSF48350">
    <property type="entry name" value="GTPase activation domain, GAP"/>
    <property type="match status" value="1"/>
</dbReference>
<reference evidence="7" key="2">
    <citation type="submission" date="2025-09" db="UniProtKB">
        <authorList>
            <consortium name="Ensembl"/>
        </authorList>
    </citation>
    <scope>IDENTIFICATION</scope>
</reference>
<dbReference type="PANTHER" id="PTHR10194:SF52">
    <property type="entry name" value="RAS GTPASE-ACTIVATING PROTEIN NGAP"/>
    <property type="match status" value="1"/>
</dbReference>
<dbReference type="InterPro" id="IPR039360">
    <property type="entry name" value="Ras_GTPase"/>
</dbReference>
<feature type="domain" description="PH" evidence="4">
    <location>
        <begin position="48"/>
        <end position="272"/>
    </location>
</feature>
<evidence type="ECO:0000313" key="7">
    <source>
        <dbReference type="Ensembl" id="ENSHCOP00000023788.1"/>
    </source>
</evidence>
<organism evidence="7 8">
    <name type="scientific">Hippocampus comes</name>
    <name type="common">Tiger tail seahorse</name>
    <dbReference type="NCBI Taxonomy" id="109280"/>
    <lineage>
        <taxon>Eukaryota</taxon>
        <taxon>Metazoa</taxon>
        <taxon>Chordata</taxon>
        <taxon>Craniata</taxon>
        <taxon>Vertebrata</taxon>
        <taxon>Euteleostomi</taxon>
        <taxon>Actinopterygii</taxon>
        <taxon>Neopterygii</taxon>
        <taxon>Teleostei</taxon>
        <taxon>Neoteleostei</taxon>
        <taxon>Acanthomorphata</taxon>
        <taxon>Syngnathiaria</taxon>
        <taxon>Syngnathiformes</taxon>
        <taxon>Syngnathoidei</taxon>
        <taxon>Syngnathidae</taxon>
        <taxon>Hippocampus</taxon>
    </lineage>
</organism>
<dbReference type="Proteomes" id="UP000264820">
    <property type="component" value="Unplaced"/>
</dbReference>
<evidence type="ECO:0000259" key="6">
    <source>
        <dbReference type="PROSITE" id="PS50018"/>
    </source>
</evidence>
<dbReference type="InterPro" id="IPR023152">
    <property type="entry name" value="RasGAP_CS"/>
</dbReference>
<reference evidence="7" key="1">
    <citation type="submission" date="2025-08" db="UniProtKB">
        <authorList>
            <consortium name="Ensembl"/>
        </authorList>
    </citation>
    <scope>IDENTIFICATION</scope>
</reference>
<dbReference type="GeneTree" id="ENSGT00940000157702"/>
<keyword evidence="8" id="KW-1185">Reference proteome</keyword>
<feature type="domain" description="C2" evidence="5">
    <location>
        <begin position="263"/>
        <end position="383"/>
    </location>
</feature>
<accession>A0A3Q2ZC83</accession>